<reference evidence="4" key="1">
    <citation type="journal article" date="2019" name="Int. J. Syst. Evol. Microbiol.">
        <title>The Global Catalogue of Microorganisms (GCM) 10K type strain sequencing project: providing services to taxonomists for standard genome sequencing and annotation.</title>
        <authorList>
            <consortium name="The Broad Institute Genomics Platform"/>
            <consortium name="The Broad Institute Genome Sequencing Center for Infectious Disease"/>
            <person name="Wu L."/>
            <person name="Ma J."/>
        </authorList>
    </citation>
    <scope>NUCLEOTIDE SEQUENCE [LARGE SCALE GENOMIC DNA]</scope>
    <source>
        <strain evidence="4">JCM 13584</strain>
    </source>
</reference>
<feature type="transmembrane region" description="Helical" evidence="2">
    <location>
        <begin position="72"/>
        <end position="92"/>
    </location>
</feature>
<comment type="caution">
    <text evidence="3">The sequence shown here is derived from an EMBL/GenBank/DDBJ whole genome shotgun (WGS) entry which is preliminary data.</text>
</comment>
<evidence type="ECO:0000313" key="3">
    <source>
        <dbReference type="EMBL" id="GAA1960982.1"/>
    </source>
</evidence>
<dbReference type="Pfam" id="PF10067">
    <property type="entry name" value="DUF2306"/>
    <property type="match status" value="1"/>
</dbReference>
<dbReference type="RefSeq" id="WP_157415414.1">
    <property type="nucleotide sequence ID" value="NZ_BAAAMK010000008.1"/>
</dbReference>
<feature type="transmembrane region" description="Helical" evidence="2">
    <location>
        <begin position="104"/>
        <end position="127"/>
    </location>
</feature>
<keyword evidence="4" id="KW-1185">Reference proteome</keyword>
<accession>A0ABP5CCP4</accession>
<feature type="transmembrane region" description="Helical" evidence="2">
    <location>
        <begin position="201"/>
        <end position="222"/>
    </location>
</feature>
<keyword evidence="2" id="KW-0472">Membrane</keyword>
<keyword evidence="2" id="KW-0812">Transmembrane</keyword>
<organism evidence="3 4">
    <name type="scientific">Agromyces allii</name>
    <dbReference type="NCBI Taxonomy" id="393607"/>
    <lineage>
        <taxon>Bacteria</taxon>
        <taxon>Bacillati</taxon>
        <taxon>Actinomycetota</taxon>
        <taxon>Actinomycetes</taxon>
        <taxon>Micrococcales</taxon>
        <taxon>Microbacteriaceae</taxon>
        <taxon>Agromyces</taxon>
    </lineage>
</organism>
<gene>
    <name evidence="3" type="ORF">GCM10009717_29630</name>
</gene>
<proteinExistence type="predicted"/>
<feature type="transmembrane region" description="Helical" evidence="2">
    <location>
        <begin position="171"/>
        <end position="195"/>
    </location>
</feature>
<feature type="region of interest" description="Disordered" evidence="1">
    <location>
        <begin position="231"/>
        <end position="259"/>
    </location>
</feature>
<name>A0ABP5CCP4_9MICO</name>
<sequence length="259" mass="27433">MTEIQRSRPAGTGRTSRPARAPRRGRRPEWLAPAGLIALTLVPMAAGSSRLAQLGSGAEVTAENARFFDSPVPVIAHIIGSTVFLLVGALQFAPSLRRRRWHRLAGRVVAPAGLLSAASGLWMAVAYDLPDNSGLALMLIRVVLAPAMAAAIVVALLAIRRGDVRTHSAWMTRAYAIGLGAGTQVLTIMPWALLVGEPDEFAYTVLMALGWAINLAVAELVIRRRARSGMFGPGPDSGPRSRTRAALDLPSATDAAHLS</sequence>
<protein>
    <submittedName>
        <fullName evidence="3">DUF2306 domain-containing protein</fullName>
    </submittedName>
</protein>
<feature type="transmembrane region" description="Helical" evidence="2">
    <location>
        <begin position="139"/>
        <end position="159"/>
    </location>
</feature>
<evidence type="ECO:0000256" key="1">
    <source>
        <dbReference type="SAM" id="MobiDB-lite"/>
    </source>
</evidence>
<evidence type="ECO:0000313" key="4">
    <source>
        <dbReference type="Proteomes" id="UP001499954"/>
    </source>
</evidence>
<dbReference type="InterPro" id="IPR018750">
    <property type="entry name" value="DUF2306_membrane"/>
</dbReference>
<dbReference type="EMBL" id="BAAAMK010000008">
    <property type="protein sequence ID" value="GAA1960982.1"/>
    <property type="molecule type" value="Genomic_DNA"/>
</dbReference>
<feature type="transmembrane region" description="Helical" evidence="2">
    <location>
        <begin position="30"/>
        <end position="52"/>
    </location>
</feature>
<feature type="region of interest" description="Disordered" evidence="1">
    <location>
        <begin position="1"/>
        <end position="26"/>
    </location>
</feature>
<dbReference type="Proteomes" id="UP001499954">
    <property type="component" value="Unassembled WGS sequence"/>
</dbReference>
<keyword evidence="2" id="KW-1133">Transmembrane helix</keyword>
<evidence type="ECO:0000256" key="2">
    <source>
        <dbReference type="SAM" id="Phobius"/>
    </source>
</evidence>